<dbReference type="PANTHER" id="PTHR23076:SF113">
    <property type="entry name" value="ATP-DEPENDENT ZINC METALLOPROTEASE FTSH 1, CHLOROPLASTIC-RELATED"/>
    <property type="match status" value="1"/>
</dbReference>
<evidence type="ECO:0000313" key="19">
    <source>
        <dbReference type="Proteomes" id="UP000183410"/>
    </source>
</evidence>
<keyword evidence="3 14" id="KW-0645">Protease</keyword>
<evidence type="ECO:0000256" key="1">
    <source>
        <dbReference type="ARBA" id="ARBA00004370"/>
    </source>
</evidence>
<dbReference type="GO" id="GO:0016887">
    <property type="term" value="F:ATP hydrolysis activity"/>
    <property type="evidence" value="ECO:0007669"/>
    <property type="project" value="UniProtKB-UniRule"/>
</dbReference>
<dbReference type="GO" id="GO:0006508">
    <property type="term" value="P:proteolysis"/>
    <property type="evidence" value="ECO:0007669"/>
    <property type="project" value="UniProtKB-KW"/>
</dbReference>
<dbReference type="PROSITE" id="PS00674">
    <property type="entry name" value="AAA"/>
    <property type="match status" value="1"/>
</dbReference>
<evidence type="ECO:0000256" key="7">
    <source>
        <dbReference type="ARBA" id="ARBA00022801"/>
    </source>
</evidence>
<dbReference type="Gene3D" id="3.40.50.300">
    <property type="entry name" value="P-loop containing nucleotide triphosphate hydrolases"/>
    <property type="match status" value="1"/>
</dbReference>
<dbReference type="NCBIfam" id="TIGR01241">
    <property type="entry name" value="FtsH_fam"/>
    <property type="match status" value="1"/>
</dbReference>
<feature type="transmembrane region" description="Helical" evidence="14">
    <location>
        <begin position="112"/>
        <end position="133"/>
    </location>
</feature>
<keyword evidence="14" id="KW-1003">Cell membrane</keyword>
<dbReference type="FunFam" id="1.10.8.60:FF:000001">
    <property type="entry name" value="ATP-dependent zinc metalloprotease FtsH"/>
    <property type="match status" value="1"/>
</dbReference>
<dbReference type="GO" id="GO:0008270">
    <property type="term" value="F:zinc ion binding"/>
    <property type="evidence" value="ECO:0007669"/>
    <property type="project" value="UniProtKB-UniRule"/>
</dbReference>
<feature type="binding site" evidence="14">
    <location>
        <begin position="205"/>
        <end position="212"/>
    </location>
    <ligand>
        <name>ATP</name>
        <dbReference type="ChEBI" id="CHEBI:30616"/>
    </ligand>
</feature>
<evidence type="ECO:0000259" key="17">
    <source>
        <dbReference type="SMART" id="SM00382"/>
    </source>
</evidence>
<evidence type="ECO:0000256" key="4">
    <source>
        <dbReference type="ARBA" id="ARBA00022692"/>
    </source>
</evidence>
<dbReference type="EC" id="3.4.24.-" evidence="14"/>
<evidence type="ECO:0000256" key="5">
    <source>
        <dbReference type="ARBA" id="ARBA00022723"/>
    </source>
</evidence>
<keyword evidence="5 14" id="KW-0479">Metal-binding</keyword>
<comment type="cofactor">
    <cofactor evidence="14">
        <name>Zn(2+)</name>
        <dbReference type="ChEBI" id="CHEBI:29105"/>
    </cofactor>
    <text evidence="14">Binds 1 zinc ion per subunit.</text>
</comment>
<feature type="active site" evidence="14">
    <location>
        <position position="428"/>
    </location>
</feature>
<dbReference type="FunFam" id="1.20.58.760:FF:000001">
    <property type="entry name" value="ATP-dependent zinc metalloprotease FtsH"/>
    <property type="match status" value="1"/>
</dbReference>
<accession>A0A1I2ILI6</accession>
<dbReference type="InterPro" id="IPR011546">
    <property type="entry name" value="Pept_M41_FtsH_extracell"/>
</dbReference>
<dbReference type="InterPro" id="IPR037219">
    <property type="entry name" value="Peptidase_M41-like"/>
</dbReference>
<comment type="similarity">
    <text evidence="15">Belongs to the AAA ATPase family.</text>
</comment>
<evidence type="ECO:0000256" key="10">
    <source>
        <dbReference type="ARBA" id="ARBA00022989"/>
    </source>
</evidence>
<evidence type="ECO:0000256" key="12">
    <source>
        <dbReference type="ARBA" id="ARBA00023136"/>
    </source>
</evidence>
<evidence type="ECO:0000256" key="15">
    <source>
        <dbReference type="RuleBase" id="RU003651"/>
    </source>
</evidence>
<dbReference type="GO" id="GO:0030163">
    <property type="term" value="P:protein catabolic process"/>
    <property type="evidence" value="ECO:0007669"/>
    <property type="project" value="UniProtKB-UniRule"/>
</dbReference>
<evidence type="ECO:0000256" key="3">
    <source>
        <dbReference type="ARBA" id="ARBA00022670"/>
    </source>
</evidence>
<dbReference type="Gene3D" id="1.10.8.60">
    <property type="match status" value="1"/>
</dbReference>
<keyword evidence="10 14" id="KW-1133">Transmembrane helix</keyword>
<dbReference type="SUPFAM" id="SSF52540">
    <property type="entry name" value="P-loop containing nucleoside triphosphate hydrolases"/>
    <property type="match status" value="1"/>
</dbReference>
<dbReference type="Pfam" id="PF17862">
    <property type="entry name" value="AAA_lid_3"/>
    <property type="match status" value="1"/>
</dbReference>
<keyword evidence="9 14" id="KW-0067">ATP-binding</keyword>
<dbReference type="GO" id="GO:0005524">
    <property type="term" value="F:ATP binding"/>
    <property type="evidence" value="ECO:0007669"/>
    <property type="project" value="UniProtKB-UniRule"/>
</dbReference>
<gene>
    <name evidence="14" type="primary">ftsH</name>
    <name evidence="18" type="ORF">SAMN04487969_13826</name>
</gene>
<sequence>MNRIIRNTGFYLIIFLVTVGIIQFISNQNDTTVEIRYDQLRAAINENNVAEMMIKYDGQSYYISGKYIKQPENAKSIQFTSRAGIDSGEVLREAAVKNGFELQYKPMDTPSVWLTLLTSIIPFVIIFILFFFLMNQAQGGGGKVMNFGKSRAKLYNEEKKRITFEDVAGADEEKQELVEVVDFLKDPRKFNLVGARIPKGVLLNGPPGTGKTLLARAVAGEAGVPFFSISGSDFVEMFVGVGASRVRDLFENAKKNAPCIIFIDEIDAVGRQRGAGLGGGHDEREQTLNQLLVEMDGFGANEGIIIVAATNRPDILDPALLRPGRFDRQITVDRPDVKGREAVLKVHSRNKPLNKDVKLDIIARRTTGFSGADLENLLNEAALLAARRNKKDIAMIEVDEAIDRVIVGTEKKSRVISDREKRIVAFHEAGHTIIGFFLEHADLVHKVTIIPRGKAGGYVIMLPKEDRMLVTKQELLDKVTGLLGGRVAEELFIGEIGTGAYSDFKQATSIVRAMIMEYGMSDKLGPLQFGSSQGQVFLGRDIGHEQNYSDAIAYEIDQEMQAIIGACYERAKKLLTEKSKEVHAIAETLLSVETLEMDQIKRLIETGSLEIAEGEAENVAVEPTTEPIVDTIGDVKVRIQSREAGEMTPPSLDKPDDKSNDEEEPK</sequence>
<comment type="similarity">
    <text evidence="13 14">In the central section; belongs to the AAA ATPase family.</text>
</comment>
<evidence type="ECO:0000256" key="2">
    <source>
        <dbReference type="ARBA" id="ARBA00010044"/>
    </source>
</evidence>
<dbReference type="PANTHER" id="PTHR23076">
    <property type="entry name" value="METALLOPROTEASE M41 FTSH"/>
    <property type="match status" value="1"/>
</dbReference>
<dbReference type="AlphaFoldDB" id="A0A1I2ILI6"/>
<protein>
    <recommendedName>
        <fullName evidence="14">ATP-dependent zinc metalloprotease FtsH</fullName>
        <ecNumber evidence="14">3.4.24.-</ecNumber>
    </recommendedName>
</protein>
<dbReference type="SMART" id="SM00382">
    <property type="entry name" value="AAA"/>
    <property type="match status" value="1"/>
</dbReference>
<dbReference type="Pfam" id="PF00004">
    <property type="entry name" value="AAA"/>
    <property type="match status" value="1"/>
</dbReference>
<dbReference type="InterPro" id="IPR041569">
    <property type="entry name" value="AAA_lid_3"/>
</dbReference>
<feature type="domain" description="AAA+ ATPase" evidence="17">
    <location>
        <begin position="197"/>
        <end position="336"/>
    </location>
</feature>
<keyword evidence="18" id="KW-0132">Cell division</keyword>
<dbReference type="Pfam" id="PF01434">
    <property type="entry name" value="Peptidase_M41"/>
    <property type="match status" value="1"/>
</dbReference>
<dbReference type="InterPro" id="IPR027417">
    <property type="entry name" value="P-loop_NTPase"/>
</dbReference>
<evidence type="ECO:0000256" key="9">
    <source>
        <dbReference type="ARBA" id="ARBA00022840"/>
    </source>
</evidence>
<dbReference type="SUPFAM" id="SSF140990">
    <property type="entry name" value="FtsH protease domain-like"/>
    <property type="match status" value="1"/>
</dbReference>
<reference evidence="19" key="1">
    <citation type="submission" date="2016-10" db="EMBL/GenBank/DDBJ databases">
        <authorList>
            <person name="Varghese N."/>
            <person name="Submissions S."/>
        </authorList>
    </citation>
    <scope>NUCLEOTIDE SEQUENCE [LARGE SCALE GENOMIC DNA]</scope>
    <source>
        <strain evidence="19">CGMCC 1.10223</strain>
    </source>
</reference>
<evidence type="ECO:0000313" key="18">
    <source>
        <dbReference type="EMBL" id="SFF43175.1"/>
    </source>
</evidence>
<name>A0A1I2ILI6_9BACL</name>
<dbReference type="GO" id="GO:0005886">
    <property type="term" value="C:plasma membrane"/>
    <property type="evidence" value="ECO:0007669"/>
    <property type="project" value="UniProtKB-SubCell"/>
</dbReference>
<feature type="region of interest" description="Disordered" evidence="16">
    <location>
        <begin position="641"/>
        <end position="666"/>
    </location>
</feature>
<dbReference type="GO" id="GO:0051301">
    <property type="term" value="P:cell division"/>
    <property type="evidence" value="ECO:0007669"/>
    <property type="project" value="UniProtKB-KW"/>
</dbReference>
<dbReference type="CDD" id="cd19501">
    <property type="entry name" value="RecA-like_FtsH"/>
    <property type="match status" value="1"/>
</dbReference>
<dbReference type="RefSeq" id="WP_046234434.1">
    <property type="nucleotide sequence ID" value="NZ_FONN01000038.1"/>
</dbReference>
<proteinExistence type="inferred from homology"/>
<evidence type="ECO:0000256" key="11">
    <source>
        <dbReference type="ARBA" id="ARBA00023049"/>
    </source>
</evidence>
<keyword evidence="6 14" id="KW-0547">Nucleotide-binding</keyword>
<dbReference type="Gene3D" id="1.20.58.760">
    <property type="entry name" value="Peptidase M41"/>
    <property type="match status" value="1"/>
</dbReference>
<dbReference type="InterPro" id="IPR000642">
    <property type="entry name" value="Peptidase_M41"/>
</dbReference>
<evidence type="ECO:0000256" key="6">
    <source>
        <dbReference type="ARBA" id="ARBA00022741"/>
    </source>
</evidence>
<keyword evidence="19" id="KW-1185">Reference proteome</keyword>
<dbReference type="GO" id="GO:0004176">
    <property type="term" value="F:ATP-dependent peptidase activity"/>
    <property type="evidence" value="ECO:0007669"/>
    <property type="project" value="InterPro"/>
</dbReference>
<feature type="binding site" evidence="14">
    <location>
        <position position="503"/>
    </location>
    <ligand>
        <name>Zn(2+)</name>
        <dbReference type="ChEBI" id="CHEBI:29105"/>
        <note>catalytic</note>
    </ligand>
</feature>
<keyword evidence="18" id="KW-0131">Cell cycle</keyword>
<organism evidence="18 19">
    <name type="scientific">Paenibacillus algorifonticola</name>
    <dbReference type="NCBI Taxonomy" id="684063"/>
    <lineage>
        <taxon>Bacteria</taxon>
        <taxon>Bacillati</taxon>
        <taxon>Bacillota</taxon>
        <taxon>Bacilli</taxon>
        <taxon>Bacillales</taxon>
        <taxon>Paenibacillaceae</taxon>
        <taxon>Paenibacillus</taxon>
    </lineage>
</organism>
<keyword evidence="8 14" id="KW-0862">Zinc</keyword>
<feature type="binding site" evidence="14">
    <location>
        <position position="431"/>
    </location>
    <ligand>
        <name>Zn(2+)</name>
        <dbReference type="ChEBI" id="CHEBI:29105"/>
        <note>catalytic</note>
    </ligand>
</feature>
<dbReference type="InterPro" id="IPR003593">
    <property type="entry name" value="AAA+_ATPase"/>
</dbReference>
<evidence type="ECO:0000256" key="13">
    <source>
        <dbReference type="ARBA" id="ARBA00061570"/>
    </source>
</evidence>
<dbReference type="FunFam" id="3.40.50.300:FF:000001">
    <property type="entry name" value="ATP-dependent zinc metalloprotease FtsH"/>
    <property type="match status" value="1"/>
</dbReference>
<feature type="transmembrane region" description="Helical" evidence="14">
    <location>
        <begin position="9"/>
        <end position="26"/>
    </location>
</feature>
<evidence type="ECO:0000256" key="16">
    <source>
        <dbReference type="SAM" id="MobiDB-lite"/>
    </source>
</evidence>
<dbReference type="Proteomes" id="UP000183410">
    <property type="component" value="Unassembled WGS sequence"/>
</dbReference>
<dbReference type="EMBL" id="FONN01000038">
    <property type="protein sequence ID" value="SFF43175.1"/>
    <property type="molecule type" value="Genomic_DNA"/>
</dbReference>
<dbReference type="InterPro" id="IPR005936">
    <property type="entry name" value="FtsH"/>
</dbReference>
<feature type="binding site" evidence="14">
    <location>
        <position position="427"/>
    </location>
    <ligand>
        <name>Zn(2+)</name>
        <dbReference type="ChEBI" id="CHEBI:29105"/>
        <note>catalytic</note>
    </ligand>
</feature>
<comment type="subcellular location">
    <subcellularLocation>
        <location evidence="14">Cell membrane</location>
        <topology evidence="14">Multi-pass membrane protein</topology>
        <orientation evidence="14">Cytoplasmic side</orientation>
    </subcellularLocation>
    <subcellularLocation>
        <location evidence="1">Membrane</location>
    </subcellularLocation>
</comment>
<dbReference type="InterPro" id="IPR003959">
    <property type="entry name" value="ATPase_AAA_core"/>
</dbReference>
<keyword evidence="12 14" id="KW-0472">Membrane</keyword>
<evidence type="ECO:0000256" key="8">
    <source>
        <dbReference type="ARBA" id="ARBA00022833"/>
    </source>
</evidence>
<keyword evidence="11 14" id="KW-0482">Metalloprotease</keyword>
<keyword evidence="7 14" id="KW-0378">Hydrolase</keyword>
<comment type="subunit">
    <text evidence="14">Homohexamer.</text>
</comment>
<comment type="function">
    <text evidence="14">Acts as a processive, ATP-dependent zinc metallopeptidase for both cytoplasmic and membrane proteins. Plays a role in the quality control of integral membrane proteins.</text>
</comment>
<keyword evidence="4 14" id="KW-0812">Transmembrane</keyword>
<evidence type="ECO:0000256" key="14">
    <source>
        <dbReference type="HAMAP-Rule" id="MF_01458"/>
    </source>
</evidence>
<dbReference type="HAMAP" id="MF_01458">
    <property type="entry name" value="FtsH"/>
    <property type="match status" value="1"/>
</dbReference>
<dbReference type="GO" id="GO:0004222">
    <property type="term" value="F:metalloendopeptidase activity"/>
    <property type="evidence" value="ECO:0007669"/>
    <property type="project" value="InterPro"/>
</dbReference>
<comment type="similarity">
    <text evidence="2 14">In the C-terminal section; belongs to the peptidase M41 family.</text>
</comment>
<dbReference type="OrthoDB" id="9809379at2"/>
<dbReference type="Pfam" id="PF06480">
    <property type="entry name" value="FtsH_ext"/>
    <property type="match status" value="1"/>
</dbReference>
<dbReference type="InterPro" id="IPR003960">
    <property type="entry name" value="ATPase_AAA_CS"/>
</dbReference>